<comment type="caution">
    <text evidence="1">The sequence shown here is derived from an EMBL/GenBank/DDBJ whole genome shotgun (WGS) entry which is preliminary data.</text>
</comment>
<organism evidence="1 2">
    <name type="scientific">Bauhinia variegata</name>
    <name type="common">Purple orchid tree</name>
    <name type="synonym">Phanera variegata</name>
    <dbReference type="NCBI Taxonomy" id="167791"/>
    <lineage>
        <taxon>Eukaryota</taxon>
        <taxon>Viridiplantae</taxon>
        <taxon>Streptophyta</taxon>
        <taxon>Embryophyta</taxon>
        <taxon>Tracheophyta</taxon>
        <taxon>Spermatophyta</taxon>
        <taxon>Magnoliopsida</taxon>
        <taxon>eudicotyledons</taxon>
        <taxon>Gunneridae</taxon>
        <taxon>Pentapetalae</taxon>
        <taxon>rosids</taxon>
        <taxon>fabids</taxon>
        <taxon>Fabales</taxon>
        <taxon>Fabaceae</taxon>
        <taxon>Cercidoideae</taxon>
        <taxon>Cercideae</taxon>
        <taxon>Bauhiniinae</taxon>
        <taxon>Bauhinia</taxon>
    </lineage>
</organism>
<gene>
    <name evidence="1" type="ORF">L6164_032073</name>
</gene>
<accession>A0ACB9KMG9</accession>
<name>A0ACB9KMG9_BAUVA</name>
<evidence type="ECO:0000313" key="2">
    <source>
        <dbReference type="Proteomes" id="UP000828941"/>
    </source>
</evidence>
<dbReference type="Proteomes" id="UP000828941">
    <property type="component" value="Chromosome 13"/>
</dbReference>
<dbReference type="EMBL" id="CM039438">
    <property type="protein sequence ID" value="KAI4298524.1"/>
    <property type="molecule type" value="Genomic_DNA"/>
</dbReference>
<evidence type="ECO:0000313" key="1">
    <source>
        <dbReference type="EMBL" id="KAI4298524.1"/>
    </source>
</evidence>
<protein>
    <submittedName>
        <fullName evidence="1">Uncharacterized protein</fullName>
    </submittedName>
</protein>
<reference evidence="1 2" key="1">
    <citation type="journal article" date="2022" name="DNA Res.">
        <title>Chromosomal-level genome assembly of the orchid tree Bauhinia variegata (Leguminosae; Cercidoideae) supports the allotetraploid origin hypothesis of Bauhinia.</title>
        <authorList>
            <person name="Zhong Y."/>
            <person name="Chen Y."/>
            <person name="Zheng D."/>
            <person name="Pang J."/>
            <person name="Liu Y."/>
            <person name="Luo S."/>
            <person name="Meng S."/>
            <person name="Qian L."/>
            <person name="Wei D."/>
            <person name="Dai S."/>
            <person name="Zhou R."/>
        </authorList>
    </citation>
    <scope>NUCLEOTIDE SEQUENCE [LARGE SCALE GENOMIC DNA]</scope>
    <source>
        <strain evidence="1">BV-YZ2020</strain>
    </source>
</reference>
<keyword evidence="2" id="KW-1185">Reference proteome</keyword>
<proteinExistence type="predicted"/>
<sequence>MAWRSGSLSRSLMSTARASLRPTTPSSIPRIRPPPLAAPSAQARRFSLGASRNLRELGCTQSLLPLHSTMATTCLTSHFTVNARAFCELSHGDPDS</sequence>